<comment type="caution">
    <text evidence="7">The sequence shown here is derived from an EMBL/GenBank/DDBJ whole genome shotgun (WGS) entry which is preliminary data.</text>
</comment>
<dbReference type="Proteomes" id="UP000468388">
    <property type="component" value="Unassembled WGS sequence"/>
</dbReference>
<dbReference type="GO" id="GO:0016020">
    <property type="term" value="C:membrane"/>
    <property type="evidence" value="ECO:0007669"/>
    <property type="project" value="UniProtKB-SubCell"/>
</dbReference>
<dbReference type="AlphaFoldDB" id="A0A6N8JB28"/>
<evidence type="ECO:0000313" key="7">
    <source>
        <dbReference type="EMBL" id="MVT41469.1"/>
    </source>
</evidence>
<reference evidence="7 8" key="1">
    <citation type="submission" date="2019-12" db="EMBL/GenBank/DDBJ databases">
        <title>The draft genomic sequence of strain Chitinophaga oryziterrae JCM 16595.</title>
        <authorList>
            <person name="Zhang X."/>
        </authorList>
    </citation>
    <scope>NUCLEOTIDE SEQUENCE [LARGE SCALE GENOMIC DNA]</scope>
    <source>
        <strain evidence="7 8">JCM 16595</strain>
    </source>
</reference>
<evidence type="ECO:0000256" key="3">
    <source>
        <dbReference type="ARBA" id="ARBA00022989"/>
    </source>
</evidence>
<protein>
    <recommendedName>
        <fullName evidence="6">Methylamine utilisation protein MauE domain-containing protein</fullName>
    </recommendedName>
</protein>
<evidence type="ECO:0000259" key="6">
    <source>
        <dbReference type="Pfam" id="PF07291"/>
    </source>
</evidence>
<feature type="domain" description="Methylamine utilisation protein MauE" evidence="6">
    <location>
        <begin position="7"/>
        <end position="132"/>
    </location>
</feature>
<feature type="transmembrane region" description="Helical" evidence="5">
    <location>
        <begin position="117"/>
        <end position="134"/>
    </location>
</feature>
<keyword evidence="8" id="KW-1185">Reference proteome</keyword>
<organism evidence="7 8">
    <name type="scientific">Chitinophaga oryziterrae</name>
    <dbReference type="NCBI Taxonomy" id="1031224"/>
    <lineage>
        <taxon>Bacteria</taxon>
        <taxon>Pseudomonadati</taxon>
        <taxon>Bacteroidota</taxon>
        <taxon>Chitinophagia</taxon>
        <taxon>Chitinophagales</taxon>
        <taxon>Chitinophagaceae</taxon>
        <taxon>Chitinophaga</taxon>
    </lineage>
</organism>
<evidence type="ECO:0000256" key="1">
    <source>
        <dbReference type="ARBA" id="ARBA00004141"/>
    </source>
</evidence>
<feature type="transmembrane region" description="Helical" evidence="5">
    <location>
        <begin position="7"/>
        <end position="29"/>
    </location>
</feature>
<evidence type="ECO:0000313" key="8">
    <source>
        <dbReference type="Proteomes" id="UP000468388"/>
    </source>
</evidence>
<sequence length="142" mass="16279">MKKRGLIINTVYFLFIVMFTYAATSKWMMFNVFVSQINKQPFNDKLTPLLVWGIPIAEITVSLMMMLDKTRVLALKIATAMMILFTGYIILIKLNLFGKIPCACGGAITELSWTQHLFFNLFFVFAGVLAIFLIKKNRYSTE</sequence>
<keyword evidence="3 5" id="KW-1133">Transmembrane helix</keyword>
<evidence type="ECO:0000256" key="4">
    <source>
        <dbReference type="ARBA" id="ARBA00023136"/>
    </source>
</evidence>
<dbReference type="OrthoDB" id="680026at2"/>
<gene>
    <name evidence="7" type="ORF">GO495_12805</name>
</gene>
<keyword evidence="2 5" id="KW-0812">Transmembrane</keyword>
<feature type="transmembrane region" description="Helical" evidence="5">
    <location>
        <begin position="74"/>
        <end position="97"/>
    </location>
</feature>
<dbReference type="RefSeq" id="WP_157300097.1">
    <property type="nucleotide sequence ID" value="NZ_BAAAZB010000025.1"/>
</dbReference>
<dbReference type="EMBL" id="WRXO01000003">
    <property type="protein sequence ID" value="MVT41469.1"/>
    <property type="molecule type" value="Genomic_DNA"/>
</dbReference>
<keyword evidence="4 5" id="KW-0472">Membrane</keyword>
<dbReference type="InterPro" id="IPR009908">
    <property type="entry name" value="Methylamine_util_MauE"/>
</dbReference>
<dbReference type="GO" id="GO:0030416">
    <property type="term" value="P:methylamine metabolic process"/>
    <property type="evidence" value="ECO:0007669"/>
    <property type="project" value="InterPro"/>
</dbReference>
<comment type="subcellular location">
    <subcellularLocation>
        <location evidence="1">Membrane</location>
        <topology evidence="1">Multi-pass membrane protein</topology>
    </subcellularLocation>
</comment>
<proteinExistence type="predicted"/>
<feature type="transmembrane region" description="Helical" evidence="5">
    <location>
        <begin position="49"/>
        <end position="67"/>
    </location>
</feature>
<accession>A0A6N8JB28</accession>
<evidence type="ECO:0000256" key="2">
    <source>
        <dbReference type="ARBA" id="ARBA00022692"/>
    </source>
</evidence>
<evidence type="ECO:0000256" key="5">
    <source>
        <dbReference type="SAM" id="Phobius"/>
    </source>
</evidence>
<name>A0A6N8JB28_9BACT</name>
<dbReference type="Pfam" id="PF07291">
    <property type="entry name" value="MauE"/>
    <property type="match status" value="1"/>
</dbReference>